<keyword evidence="2" id="KW-0808">Transferase</keyword>
<evidence type="ECO:0000259" key="1">
    <source>
        <dbReference type="PROSITE" id="PS50878"/>
    </source>
</evidence>
<sequence length="623" mass="72207">MHNIDDDTWKQYYNKIQPHRVIDNLQYFSVLHPSLDGIFTIKELQLGLKRLSSNKASGPDQIKNEHLKYLPPIAQQCLLNTVNMIWENENPPEEWSVSETVMIQKKGDVKEPGNYRPIALLNTQMKLFTSMVQNRLLEWVERAKILPEAQAGFRKGRSCVDQIFTLNAILQIGTKRTRVNGKTKRILRKIYERASTKVRTKTGQSSNIDITAGVLQGETISPLLFSLFISDIEERFEEWNIPGIRIGPKEIHTLLFADDTIVLSHSSTTIQQKIDKLSDYFMELGLNVNTSKTKVMIFRRRQRIKSQKFYYRGEELEIVDRYTYLGVTFGKNILYKETAKEFKKKGGKCAGLLQKPRFYGLPSPTPSSKNQGEFQQITNQKKVLTALTNLSCFTTINNFRDVDIFPPTTPVHLRTPELSEIMKCNTTDLLWDDFYQQPIPSSFCLQLSLFEYSAKLRPWQCQIEISLYPPNLYKYGYNFPDPFRRNNGNSYFSSFIYYRTPMLKMFVGDDKIQFINSDLLEKWVNHARSFNYPERYLPTNLVFLLARVISTSSNVRNSHVGEIHAIEAIKICQDCYNKYFTNESMPLAGVYLQAVPMISSLEKLSEFCSSKPKKERYWGVVPI</sequence>
<dbReference type="SUPFAM" id="SSF56672">
    <property type="entry name" value="DNA/RNA polymerases"/>
    <property type="match status" value="1"/>
</dbReference>
<gene>
    <name evidence="2" type="ORF">Ocin01_16525</name>
</gene>
<dbReference type="Proteomes" id="UP000094527">
    <property type="component" value="Unassembled WGS sequence"/>
</dbReference>
<evidence type="ECO:0000313" key="2">
    <source>
        <dbReference type="EMBL" id="ODM90157.1"/>
    </source>
</evidence>
<organism evidence="2 3">
    <name type="scientific">Orchesella cincta</name>
    <name type="common">Springtail</name>
    <name type="synonym">Podura cincta</name>
    <dbReference type="NCBI Taxonomy" id="48709"/>
    <lineage>
        <taxon>Eukaryota</taxon>
        <taxon>Metazoa</taxon>
        <taxon>Ecdysozoa</taxon>
        <taxon>Arthropoda</taxon>
        <taxon>Hexapoda</taxon>
        <taxon>Collembola</taxon>
        <taxon>Entomobryomorpha</taxon>
        <taxon>Entomobryoidea</taxon>
        <taxon>Orchesellidae</taxon>
        <taxon>Orchesellinae</taxon>
        <taxon>Orchesella</taxon>
    </lineage>
</organism>
<reference evidence="2 3" key="1">
    <citation type="journal article" date="2016" name="Genome Biol. Evol.">
        <title>Gene Family Evolution Reflects Adaptation to Soil Environmental Stressors in the Genome of the Collembolan Orchesella cincta.</title>
        <authorList>
            <person name="Faddeeva-Vakhrusheva A."/>
            <person name="Derks M.F."/>
            <person name="Anvar S.Y."/>
            <person name="Agamennone V."/>
            <person name="Suring W."/>
            <person name="Smit S."/>
            <person name="van Straalen N.M."/>
            <person name="Roelofs D."/>
        </authorList>
    </citation>
    <scope>NUCLEOTIDE SEQUENCE [LARGE SCALE GENOMIC DNA]</scope>
    <source>
        <tissue evidence="2">Mixed pool</tissue>
    </source>
</reference>
<accession>A0A1D2MAZ3</accession>
<dbReference type="STRING" id="48709.A0A1D2MAZ3"/>
<dbReference type="OrthoDB" id="1421278at2759"/>
<dbReference type="InterPro" id="IPR043502">
    <property type="entry name" value="DNA/RNA_pol_sf"/>
</dbReference>
<comment type="caution">
    <text evidence="2">The sequence shown here is derived from an EMBL/GenBank/DDBJ whole genome shotgun (WGS) entry which is preliminary data.</text>
</comment>
<dbReference type="EMBL" id="LJIJ01002138">
    <property type="protein sequence ID" value="ODM90157.1"/>
    <property type="molecule type" value="Genomic_DNA"/>
</dbReference>
<evidence type="ECO:0000313" key="3">
    <source>
        <dbReference type="Proteomes" id="UP000094527"/>
    </source>
</evidence>
<dbReference type="CDD" id="cd01650">
    <property type="entry name" value="RT_nLTR_like"/>
    <property type="match status" value="1"/>
</dbReference>
<name>A0A1D2MAZ3_ORCCI</name>
<proteinExistence type="predicted"/>
<keyword evidence="2" id="KW-0548">Nucleotidyltransferase</keyword>
<keyword evidence="3" id="KW-1185">Reference proteome</keyword>
<dbReference type="Pfam" id="PF00078">
    <property type="entry name" value="RVT_1"/>
    <property type="match status" value="1"/>
</dbReference>
<dbReference type="PANTHER" id="PTHR47027:SF20">
    <property type="entry name" value="REVERSE TRANSCRIPTASE-LIKE PROTEIN WITH RNA-DIRECTED DNA POLYMERASE DOMAIN"/>
    <property type="match status" value="1"/>
</dbReference>
<dbReference type="PANTHER" id="PTHR47027">
    <property type="entry name" value="REVERSE TRANSCRIPTASE DOMAIN-CONTAINING PROTEIN"/>
    <property type="match status" value="1"/>
</dbReference>
<feature type="domain" description="Reverse transcriptase" evidence="1">
    <location>
        <begin position="84"/>
        <end position="329"/>
    </location>
</feature>
<dbReference type="AlphaFoldDB" id="A0A1D2MAZ3"/>
<dbReference type="GO" id="GO:0003964">
    <property type="term" value="F:RNA-directed DNA polymerase activity"/>
    <property type="evidence" value="ECO:0007669"/>
    <property type="project" value="UniProtKB-KW"/>
</dbReference>
<protein>
    <submittedName>
        <fullName evidence="2">RNA-directed DNA polymerase from mobile element jockey</fullName>
    </submittedName>
</protein>
<dbReference type="PROSITE" id="PS50878">
    <property type="entry name" value="RT_POL"/>
    <property type="match status" value="1"/>
</dbReference>
<dbReference type="InterPro" id="IPR000477">
    <property type="entry name" value="RT_dom"/>
</dbReference>
<keyword evidence="2" id="KW-0695">RNA-directed DNA polymerase</keyword>